<evidence type="ECO:0000313" key="2">
    <source>
        <dbReference type="Proteomes" id="UP000050384"/>
    </source>
</evidence>
<protein>
    <submittedName>
        <fullName evidence="1">Coronafacic acid dehydratase</fullName>
    </submittedName>
</protein>
<sequence>MSIGNSVATVVVSKWSGEFTEQTTRREYHRVLGRKLEAAL</sequence>
<dbReference type="Proteomes" id="UP000050384">
    <property type="component" value="Unassembled WGS sequence"/>
</dbReference>
<dbReference type="AlphaFoldDB" id="A0A0Q0AM72"/>
<accession>A0A0Q0AM72</accession>
<organism evidence="1 2">
    <name type="scientific">Pseudomonas syringae pv. spinaceae</name>
    <dbReference type="NCBI Taxonomy" id="264459"/>
    <lineage>
        <taxon>Bacteria</taxon>
        <taxon>Pseudomonadati</taxon>
        <taxon>Pseudomonadota</taxon>
        <taxon>Gammaproteobacteria</taxon>
        <taxon>Pseudomonadales</taxon>
        <taxon>Pseudomonadaceae</taxon>
        <taxon>Pseudomonas</taxon>
        <taxon>Pseudomonas syringae</taxon>
    </lineage>
</organism>
<reference evidence="1 2" key="1">
    <citation type="submission" date="2015-09" db="EMBL/GenBank/DDBJ databases">
        <title>Genome announcement of multiple Pseudomonas syringae strains.</title>
        <authorList>
            <person name="Thakur S."/>
            <person name="Wang P.W."/>
            <person name="Gong Y."/>
            <person name="Weir B.S."/>
            <person name="Guttman D.S."/>
        </authorList>
    </citation>
    <scope>NUCLEOTIDE SEQUENCE [LARGE SCALE GENOMIC DNA]</scope>
    <source>
        <strain evidence="1 2">ICMP16929</strain>
    </source>
</reference>
<dbReference type="RefSeq" id="WP_259642330.1">
    <property type="nucleotide sequence ID" value="NZ_LJRI01001082.1"/>
</dbReference>
<dbReference type="PATRIC" id="fig|264459.3.peg.7269"/>
<dbReference type="EMBL" id="LJRI01001082">
    <property type="protein sequence ID" value="KPY75745.1"/>
    <property type="molecule type" value="Genomic_DNA"/>
</dbReference>
<comment type="caution">
    <text evidence="1">The sequence shown here is derived from an EMBL/GenBank/DDBJ whole genome shotgun (WGS) entry which is preliminary data.</text>
</comment>
<gene>
    <name evidence="1" type="ORF">ALO94_200023</name>
</gene>
<evidence type="ECO:0000313" key="1">
    <source>
        <dbReference type="EMBL" id="KPY75745.1"/>
    </source>
</evidence>
<proteinExistence type="predicted"/>
<name>A0A0Q0AM72_PSESX</name>